<dbReference type="InterPro" id="IPR046482">
    <property type="entry name" value="DUF6575"/>
</dbReference>
<dbReference type="RefSeq" id="WP_279641130.1">
    <property type="nucleotide sequence ID" value="NZ_JAOCAE010000002.1"/>
</dbReference>
<accession>A0AA42P5U3</accession>
<dbReference type="AlphaFoldDB" id="A0AA42P5U3"/>
<dbReference type="Pfam" id="PF20215">
    <property type="entry name" value="DUF6575"/>
    <property type="match status" value="1"/>
</dbReference>
<evidence type="ECO:0000259" key="1">
    <source>
        <dbReference type="Pfam" id="PF20215"/>
    </source>
</evidence>
<dbReference type="EMBL" id="JAOCAE010000002">
    <property type="protein sequence ID" value="MDH1235146.1"/>
    <property type="molecule type" value="Genomic_DNA"/>
</dbReference>
<comment type="caution">
    <text evidence="2">The sequence shown here is derived from an EMBL/GenBank/DDBJ whole genome shotgun (WGS) entry which is preliminary data.</text>
</comment>
<sequence>MINLPQERPFGNLRLEKVFQFYDIPRLFTCVNSTGCRYLALSTFDDYETYEWIYLPVSVDRLSSLATKSIGLRQAYLEPEDGFLYRVVTSDVEQTKIEHIFPEQIPDEDLPGANAFLTVDDKSLGMGLGAVDPVVAAESSKREIYNIHFYPWDTVLPEIDAKGLGLVLASFQDLANSLGQYCQGDVTLKGTIPADVLEQTKFRAAQIFDGSFGIQLKSKSINDLFDSSLASDVLLELTNLINSRDNEDYISNKLHELKGRVASKYRAFLREVVKLNCPMKLHWGSPNKERGSITTLNREEIKRAFDIVSKIDTDMSESVVFRAELLGLDVKTKRYRVRHLADNEDYSGKIADESLLGVQHSKINGIYNVTLKKVIETNFSSGSEHTKWLLVSLVAVSE</sequence>
<evidence type="ECO:0000313" key="2">
    <source>
        <dbReference type="EMBL" id="MDH1235146.1"/>
    </source>
</evidence>
<dbReference type="Proteomes" id="UP001158500">
    <property type="component" value="Unassembled WGS sequence"/>
</dbReference>
<gene>
    <name evidence="2" type="ORF">N5C32_03735</name>
</gene>
<protein>
    <recommendedName>
        <fullName evidence="1">DUF6575 domain-containing protein</fullName>
    </recommendedName>
</protein>
<organism evidence="2 3">
    <name type="scientific">Stutzerimonas stutzeri</name>
    <name type="common">Pseudomonas stutzeri</name>
    <dbReference type="NCBI Taxonomy" id="316"/>
    <lineage>
        <taxon>Bacteria</taxon>
        <taxon>Pseudomonadati</taxon>
        <taxon>Pseudomonadota</taxon>
        <taxon>Gammaproteobacteria</taxon>
        <taxon>Pseudomonadales</taxon>
        <taxon>Pseudomonadaceae</taxon>
        <taxon>Stutzerimonas</taxon>
    </lineage>
</organism>
<evidence type="ECO:0000313" key="3">
    <source>
        <dbReference type="Proteomes" id="UP001158500"/>
    </source>
</evidence>
<proteinExistence type="predicted"/>
<feature type="domain" description="DUF6575" evidence="1">
    <location>
        <begin position="4"/>
        <end position="175"/>
    </location>
</feature>
<name>A0AA42P5U3_STUST</name>
<reference evidence="2" key="1">
    <citation type="submission" date="2022-09" db="EMBL/GenBank/DDBJ databases">
        <title>Intensive care unit water sources are persistently colonized with multi-drug resistant bacteria and are the site of extensive horizontal gene transfer of antibiotic resistance genes.</title>
        <authorList>
            <person name="Diorio-Toth L."/>
        </authorList>
    </citation>
    <scope>NUCLEOTIDE SEQUENCE</scope>
    <source>
        <strain evidence="2">GD03947</strain>
    </source>
</reference>